<evidence type="ECO:0000259" key="6">
    <source>
        <dbReference type="PROSITE" id="PS50011"/>
    </source>
</evidence>
<dbReference type="PROSITE" id="PS50011">
    <property type="entry name" value="PROTEIN_KINASE_DOM"/>
    <property type="match status" value="2"/>
</dbReference>
<feature type="domain" description="Protein kinase" evidence="6">
    <location>
        <begin position="27"/>
        <end position="314"/>
    </location>
</feature>
<reference evidence="8" key="3">
    <citation type="submission" date="2018-08" db="UniProtKB">
        <authorList>
            <consortium name="EnsemblPlants"/>
        </authorList>
    </citation>
    <scope>IDENTIFICATION</scope>
    <source>
        <strain evidence="8">cv. Bd21</strain>
    </source>
</reference>
<dbReference type="EnsemblPlants" id="KQJ93968">
    <property type="protein sequence ID" value="KQJ93968"/>
    <property type="gene ID" value="BRADI_3g07790v3"/>
</dbReference>
<dbReference type="Proteomes" id="UP000008810">
    <property type="component" value="Chromosome 3"/>
</dbReference>
<evidence type="ECO:0000313" key="7">
    <source>
        <dbReference type="EMBL" id="KQJ93970.1"/>
    </source>
</evidence>
<dbReference type="EMBL" id="CM000882">
    <property type="protein sequence ID" value="KQJ93970.1"/>
    <property type="molecule type" value="Genomic_DNA"/>
</dbReference>
<keyword evidence="2 5" id="KW-0547">Nucleotide-binding</keyword>
<sequence length="676" mass="76719">MANKSPLLSDEPRKLSYQSIKEITDDFNEDRILGRGGFGIVYKGELNREEIAVKVFHVPRLEDGEFQKEFQNLRRFNHQNVVKLVAFCNESKQEYVKFGGQEVIADKMHTALCLEYVQNGNLGKHISDEQTGLNWRARYKIIKGICEGLKYLYEGLEFPVWHLDLKPDNILLDKNMVPKIGDFGFSRLLGEEYTTKTMSSVGTRGYLPPEYINSQIISKEFDIFSLGVIIVKIMAGHEGYSCIDDMTTQEFVDHVHGNWRKKLGETLSPRSLEAYCQQVKRCIEIALECTKWKRRERPTIQDIVTALIQTETVIGDLGLQTEQFTQEESILLKKDTPKRPPKEMATVISRRKTGESKPSILSSLPKDLPLDFLKKITDDFSEERTLGTGAFGTFYMGILEDGEVIAVKKLAENSPVARDKAFANEVQNIMALEHENIVKLVGYCQETQKKVVQNNGRYIVADIVESLLCYEYLPNGSLGKYNAAGSSISNDWDIRFKIIKGICQGLLFLHSIPIVHMDLKPENILLDNAMVAKIADFGLSRLFGQEQTRMNTQNVVGSYGYIAPEYLYRGEISTKTDIYSLGLTVLETVTAEKNSASNEPSGVRFIKMVREKWTFDHIVSVHPSLSADYLQEITTCIDIGLECVEIDRQKRPSIENIVDRLNGVVTRYDRIGGEHQ</sequence>
<dbReference type="ExpressionAtlas" id="A0A0Q3HKW3">
    <property type="expression patterns" value="baseline"/>
</dbReference>
<dbReference type="STRING" id="15368.A0A0Q3HKW3"/>
<dbReference type="GO" id="GO:0004672">
    <property type="term" value="F:protein kinase activity"/>
    <property type="evidence" value="ECO:0007669"/>
    <property type="project" value="InterPro"/>
</dbReference>
<dbReference type="OrthoDB" id="647973at2759"/>
<dbReference type="RefSeq" id="XP_010234016.1">
    <property type="nucleotide sequence ID" value="XM_010235714.3"/>
</dbReference>
<feature type="binding site" evidence="5">
    <location>
        <position position="54"/>
    </location>
    <ligand>
        <name>ATP</name>
        <dbReference type="ChEBI" id="CHEBI:30616"/>
    </ligand>
</feature>
<accession>A0A0Q3HKW3</accession>
<dbReference type="PROSITE" id="PS00107">
    <property type="entry name" value="PROTEIN_KINASE_ATP"/>
    <property type="match status" value="1"/>
</dbReference>
<evidence type="ECO:0000313" key="9">
    <source>
        <dbReference type="Proteomes" id="UP000008810"/>
    </source>
</evidence>
<feature type="domain" description="Protein kinase" evidence="6">
    <location>
        <begin position="380"/>
        <end position="676"/>
    </location>
</feature>
<reference evidence="7" key="2">
    <citation type="submission" date="2017-06" db="EMBL/GenBank/DDBJ databases">
        <title>WGS assembly of Brachypodium distachyon.</title>
        <authorList>
            <consortium name="The International Brachypodium Initiative"/>
            <person name="Lucas S."/>
            <person name="Harmon-Smith M."/>
            <person name="Lail K."/>
            <person name="Tice H."/>
            <person name="Grimwood J."/>
            <person name="Bruce D."/>
            <person name="Barry K."/>
            <person name="Shu S."/>
            <person name="Lindquist E."/>
            <person name="Wang M."/>
            <person name="Pitluck S."/>
            <person name="Vogel J.P."/>
            <person name="Garvin D.F."/>
            <person name="Mockler T.C."/>
            <person name="Schmutz J."/>
            <person name="Rokhsar D."/>
            <person name="Bevan M.W."/>
        </authorList>
    </citation>
    <scope>NUCLEOTIDE SEQUENCE</scope>
    <source>
        <strain evidence="7">Bd21</strain>
    </source>
</reference>
<dbReference type="InterPro" id="IPR011009">
    <property type="entry name" value="Kinase-like_dom_sf"/>
</dbReference>
<dbReference type="PROSITE" id="PS00108">
    <property type="entry name" value="PROTEIN_KINASE_ST"/>
    <property type="match status" value="2"/>
</dbReference>
<dbReference type="InterPro" id="IPR017441">
    <property type="entry name" value="Protein_kinase_ATP_BS"/>
</dbReference>
<dbReference type="PANTHER" id="PTHR45707:SF59">
    <property type="entry name" value="PROTEIN KINASE DOMAIN-CONTAINING PROTEIN"/>
    <property type="match status" value="1"/>
</dbReference>
<evidence type="ECO:0000256" key="4">
    <source>
        <dbReference type="ARBA" id="ARBA00022840"/>
    </source>
</evidence>
<evidence type="ECO:0000256" key="3">
    <source>
        <dbReference type="ARBA" id="ARBA00022777"/>
    </source>
</evidence>
<evidence type="ECO:0000256" key="1">
    <source>
        <dbReference type="ARBA" id="ARBA00022679"/>
    </source>
</evidence>
<dbReference type="FunFam" id="3.30.200.20:FF:000465">
    <property type="entry name" value="Cysteine-rich receptor-like protein kinase 6"/>
    <property type="match status" value="1"/>
</dbReference>
<dbReference type="PANTHER" id="PTHR45707">
    <property type="entry name" value="C2 CALCIUM/LIPID-BINDING PLANT PHOSPHORIBOSYLTRANSFERASE FAMILY PROTEIN"/>
    <property type="match status" value="1"/>
</dbReference>
<dbReference type="AlphaFoldDB" id="A0A0Q3HKW3"/>
<dbReference type="FunFam" id="1.10.510.10:FF:000870">
    <property type="entry name" value="OSJNBa0016N04.16-like protein"/>
    <property type="match status" value="2"/>
</dbReference>
<dbReference type="Gene3D" id="3.30.200.20">
    <property type="entry name" value="Phosphorylase Kinase, domain 1"/>
    <property type="match status" value="2"/>
</dbReference>
<dbReference type="Gramene" id="KQJ93970">
    <property type="protein sequence ID" value="KQJ93970"/>
    <property type="gene ID" value="BRADI_3g07790v3"/>
</dbReference>
<dbReference type="Gramene" id="KQJ93968">
    <property type="protein sequence ID" value="KQJ93968"/>
    <property type="gene ID" value="BRADI_3g07790v3"/>
</dbReference>
<keyword evidence="4 5" id="KW-0067">ATP-binding</keyword>
<dbReference type="SUPFAM" id="SSF56112">
    <property type="entry name" value="Protein kinase-like (PK-like)"/>
    <property type="match status" value="2"/>
</dbReference>
<dbReference type="GO" id="GO:0005524">
    <property type="term" value="F:ATP binding"/>
    <property type="evidence" value="ECO:0007669"/>
    <property type="project" value="UniProtKB-UniRule"/>
</dbReference>
<evidence type="ECO:0000313" key="8">
    <source>
        <dbReference type="EnsemblPlants" id="KQJ93968"/>
    </source>
</evidence>
<dbReference type="InterPro" id="IPR000719">
    <property type="entry name" value="Prot_kinase_dom"/>
</dbReference>
<reference evidence="7 8" key="1">
    <citation type="journal article" date="2010" name="Nature">
        <title>Genome sequencing and analysis of the model grass Brachypodium distachyon.</title>
        <authorList>
            <consortium name="International Brachypodium Initiative"/>
        </authorList>
    </citation>
    <scope>NUCLEOTIDE SEQUENCE [LARGE SCALE GENOMIC DNA]</scope>
    <source>
        <strain evidence="7">Bd21</strain>
        <strain evidence="8">cv. Bd21</strain>
    </source>
</reference>
<keyword evidence="3" id="KW-0418">Kinase</keyword>
<protein>
    <recommendedName>
        <fullName evidence="6">Protein kinase domain-containing protein</fullName>
    </recommendedName>
</protein>
<dbReference type="InterPro" id="IPR008271">
    <property type="entry name" value="Ser/Thr_kinase_AS"/>
</dbReference>
<evidence type="ECO:0000256" key="5">
    <source>
        <dbReference type="PROSITE-ProRule" id="PRU10141"/>
    </source>
</evidence>
<gene>
    <name evidence="8" type="primary">LOC100836035</name>
    <name evidence="7" type="ORF">BRADI_3g07790v3</name>
</gene>
<dbReference type="Pfam" id="PF00069">
    <property type="entry name" value="Pkinase"/>
    <property type="match status" value="2"/>
</dbReference>
<dbReference type="EMBL" id="CM000882">
    <property type="protein sequence ID" value="KQJ93968.1"/>
    <property type="molecule type" value="Genomic_DNA"/>
</dbReference>
<keyword evidence="9" id="KW-1185">Reference proteome</keyword>
<proteinExistence type="predicted"/>
<dbReference type="RefSeq" id="XP_010234017.1">
    <property type="nucleotide sequence ID" value="XM_010235715.3"/>
</dbReference>
<dbReference type="Gene3D" id="1.10.510.10">
    <property type="entry name" value="Transferase(Phosphotransferase) domain 1"/>
    <property type="match status" value="2"/>
</dbReference>
<keyword evidence="1" id="KW-0808">Transferase</keyword>
<evidence type="ECO:0000256" key="2">
    <source>
        <dbReference type="ARBA" id="ARBA00022741"/>
    </source>
</evidence>
<dbReference type="EnsemblPlants" id="KQJ93970">
    <property type="protein sequence ID" value="KQJ93970"/>
    <property type="gene ID" value="BRADI_3g07790v3"/>
</dbReference>
<dbReference type="KEGG" id="bdi:100836035"/>
<organism evidence="7">
    <name type="scientific">Brachypodium distachyon</name>
    <name type="common">Purple false brome</name>
    <name type="synonym">Trachynia distachya</name>
    <dbReference type="NCBI Taxonomy" id="15368"/>
    <lineage>
        <taxon>Eukaryota</taxon>
        <taxon>Viridiplantae</taxon>
        <taxon>Streptophyta</taxon>
        <taxon>Embryophyta</taxon>
        <taxon>Tracheophyta</taxon>
        <taxon>Spermatophyta</taxon>
        <taxon>Magnoliopsida</taxon>
        <taxon>Liliopsida</taxon>
        <taxon>Poales</taxon>
        <taxon>Poaceae</taxon>
        <taxon>BOP clade</taxon>
        <taxon>Pooideae</taxon>
        <taxon>Stipodae</taxon>
        <taxon>Brachypodieae</taxon>
        <taxon>Brachypodium</taxon>
    </lineage>
</organism>
<name>A0A0Q3HKW3_BRADI</name>
<dbReference type="SMART" id="SM00220">
    <property type="entry name" value="S_TKc"/>
    <property type="match status" value="2"/>
</dbReference>
<dbReference type="GeneID" id="100836035"/>